<sequence length="127" mass="13499">MGQRWNSLKVAGLALDVPDQLASSNEFGIEGGAAVLEGAGLRLTVDASPFADPLTRYAAKPGYEHWREAVGSNIADFVLFEEAGTRTIAANIPGRVTAVVHQPADAPRDVALQILRSIRTDKGESND</sequence>
<evidence type="ECO:0000313" key="2">
    <source>
        <dbReference type="Proteomes" id="UP000273159"/>
    </source>
</evidence>
<dbReference type="AlphaFoldDB" id="A0A3B0G4A6"/>
<dbReference type="Proteomes" id="UP000273159">
    <property type="component" value="Unassembled WGS sequence"/>
</dbReference>
<gene>
    <name evidence="1" type="ORF">D7Z96_05985</name>
</gene>
<reference evidence="1 2" key="1">
    <citation type="submission" date="2018-10" db="EMBL/GenBank/DDBJ databases">
        <title>Genome-guide identification and characterization of bacteria that degrade polycyclic aromatic hydrocarbons and resist hexavalent chromium simultaneously.</title>
        <authorList>
            <person name="Feng H."/>
        </authorList>
    </citation>
    <scope>NUCLEOTIDE SEQUENCE [LARGE SCALE GENOMIC DNA]</scope>
    <source>
        <strain evidence="1 2">J015</strain>
    </source>
</reference>
<protein>
    <submittedName>
        <fullName evidence="1">Uncharacterized protein</fullName>
    </submittedName>
</protein>
<name>A0A3B0G4A6_PSEPS</name>
<proteinExistence type="predicted"/>
<organism evidence="1 2">
    <name type="scientific">Pseudarthrobacter phenanthrenivorans</name>
    <name type="common">Arthrobacter phenanthrenivorans</name>
    <dbReference type="NCBI Taxonomy" id="361575"/>
    <lineage>
        <taxon>Bacteria</taxon>
        <taxon>Bacillati</taxon>
        <taxon>Actinomycetota</taxon>
        <taxon>Actinomycetes</taxon>
        <taxon>Micrococcales</taxon>
        <taxon>Micrococcaceae</taxon>
        <taxon>Pseudarthrobacter</taxon>
    </lineage>
</organism>
<comment type="caution">
    <text evidence="1">The sequence shown here is derived from an EMBL/GenBank/DDBJ whole genome shotgun (WGS) entry which is preliminary data.</text>
</comment>
<dbReference type="EMBL" id="RBNH01000004">
    <property type="protein sequence ID" value="RKO25357.1"/>
    <property type="molecule type" value="Genomic_DNA"/>
</dbReference>
<evidence type="ECO:0000313" key="1">
    <source>
        <dbReference type="EMBL" id="RKO25357.1"/>
    </source>
</evidence>
<accession>A0A3B0G4A6</accession>
<dbReference type="RefSeq" id="WP_013602016.1">
    <property type="nucleotide sequence ID" value="NZ_RBNH01000004.1"/>
</dbReference>
<reference evidence="2" key="2">
    <citation type="submission" date="2018-10" db="EMBL/GenBank/DDBJ databases">
        <authorList>
            <person name="Wang Y."/>
            <person name="Wang J."/>
            <person name="Yang X."/>
            <person name="Wang Z."/>
            <person name="Huang Y."/>
        </authorList>
    </citation>
    <scope>NUCLEOTIDE SEQUENCE [LARGE SCALE GENOMIC DNA]</scope>
    <source>
        <strain evidence="2">J015</strain>
    </source>
</reference>